<dbReference type="RefSeq" id="WP_200195689.1">
    <property type="nucleotide sequence ID" value="NZ_JAENHM010000058.1"/>
</dbReference>
<feature type="signal peptide" evidence="7">
    <location>
        <begin position="1"/>
        <end position="24"/>
    </location>
</feature>
<keyword evidence="7" id="KW-0732">Signal</keyword>
<keyword evidence="3" id="KW-0813">Transport</keyword>
<comment type="similarity">
    <text evidence="2">Belongs to the bacterial solute-binding protein SsuA/TauA family.</text>
</comment>
<dbReference type="EMBL" id="JAENHM010000058">
    <property type="protein sequence ID" value="MBK1839683.1"/>
    <property type="molecule type" value="Genomic_DNA"/>
</dbReference>
<feature type="chain" id="PRO_5047131807" evidence="7">
    <location>
        <begin position="25"/>
        <end position="338"/>
    </location>
</feature>
<name>A0ABS1F8D9_9PROT</name>
<keyword evidence="5" id="KW-0997">Cell inner membrane</keyword>
<dbReference type="Gene3D" id="3.40.190.10">
    <property type="entry name" value="Periplasmic binding protein-like II"/>
    <property type="match status" value="2"/>
</dbReference>
<reference evidence="10" key="1">
    <citation type="submission" date="2021-01" db="EMBL/GenBank/DDBJ databases">
        <title>Genome public.</title>
        <authorList>
            <person name="Liu C."/>
            <person name="Sun Q."/>
        </authorList>
    </citation>
    <scope>NUCLEOTIDE SEQUENCE [LARGE SCALE GENOMIC DNA]</scope>
    <source>
        <strain evidence="10">YIM B02556</strain>
    </source>
</reference>
<evidence type="ECO:0000256" key="5">
    <source>
        <dbReference type="ARBA" id="ARBA00022519"/>
    </source>
</evidence>
<evidence type="ECO:0000256" key="6">
    <source>
        <dbReference type="ARBA" id="ARBA00023136"/>
    </source>
</evidence>
<sequence length="338" mass="35865">MLRKSLLAATAFAAAALAAQAASAADLVRLGNLKFAHYGAVSYMKEIAGKYDLKIEERVFPKGIDILPAIVAGEIDVAASAVDAAIAGRASGVPIYAVAGFAKGGARIVAKPNAGIKSIADLKGKKVATPRGGAQELILLAELAKHGLSWSDRSGKDVQIVYMAYADMNQALLAGSIDAMSQSEPQSSQAINKGFGVEVIKPYDTELGEPVRSLVITEDFYNKKHDVAERLIRCFVEATATFIANPDLAEKYVREQMFKGQISSQDFRDAIGNSPYSYDISIHHVQVTTDMMQKFGVGRMETPPKAADWVKLDLLEKAKATKAAASDAGAGAGTVKAN</sequence>
<dbReference type="CDD" id="cd13553">
    <property type="entry name" value="PBP2_NrtA_CpmA_like"/>
    <property type="match status" value="1"/>
</dbReference>
<dbReference type="InterPro" id="IPR044527">
    <property type="entry name" value="NrtA/CpmA_ABC-bd_dom"/>
</dbReference>
<dbReference type="SMART" id="SM00062">
    <property type="entry name" value="PBPb"/>
    <property type="match status" value="1"/>
</dbReference>
<comment type="caution">
    <text evidence="9">The sequence shown here is derived from an EMBL/GenBank/DDBJ whole genome shotgun (WGS) entry which is preliminary data.</text>
</comment>
<dbReference type="SUPFAM" id="SSF53850">
    <property type="entry name" value="Periplasmic binding protein-like II"/>
    <property type="match status" value="1"/>
</dbReference>
<keyword evidence="10" id="KW-1185">Reference proteome</keyword>
<evidence type="ECO:0000313" key="10">
    <source>
        <dbReference type="Proteomes" id="UP000652760"/>
    </source>
</evidence>
<evidence type="ECO:0000256" key="3">
    <source>
        <dbReference type="ARBA" id="ARBA00022448"/>
    </source>
</evidence>
<evidence type="ECO:0000256" key="7">
    <source>
        <dbReference type="SAM" id="SignalP"/>
    </source>
</evidence>
<evidence type="ECO:0000256" key="2">
    <source>
        <dbReference type="ARBA" id="ARBA00010742"/>
    </source>
</evidence>
<dbReference type="InterPro" id="IPR001638">
    <property type="entry name" value="Solute-binding_3/MltF_N"/>
</dbReference>
<evidence type="ECO:0000256" key="4">
    <source>
        <dbReference type="ARBA" id="ARBA00022475"/>
    </source>
</evidence>
<organism evidence="9 10">
    <name type="scientific">Azospirillum endophyticum</name>
    <dbReference type="NCBI Taxonomy" id="2800326"/>
    <lineage>
        <taxon>Bacteria</taxon>
        <taxon>Pseudomonadati</taxon>
        <taxon>Pseudomonadota</taxon>
        <taxon>Alphaproteobacteria</taxon>
        <taxon>Rhodospirillales</taxon>
        <taxon>Azospirillaceae</taxon>
        <taxon>Azospirillum</taxon>
    </lineage>
</organism>
<gene>
    <name evidence="9" type="ORF">JHL17_19925</name>
</gene>
<feature type="domain" description="Solute-binding protein family 3/N-terminal" evidence="8">
    <location>
        <begin position="32"/>
        <end position="256"/>
    </location>
</feature>
<comment type="subcellular location">
    <subcellularLocation>
        <location evidence="1">Endomembrane system</location>
    </subcellularLocation>
</comment>
<dbReference type="PANTHER" id="PTHR30024">
    <property type="entry name" value="ALIPHATIC SULFONATES-BINDING PROTEIN-RELATED"/>
    <property type="match status" value="1"/>
</dbReference>
<proteinExistence type="inferred from homology"/>
<dbReference type="Proteomes" id="UP000652760">
    <property type="component" value="Unassembled WGS sequence"/>
</dbReference>
<protein>
    <submittedName>
        <fullName evidence="9">ABC transporter substrate-binding protein</fullName>
    </submittedName>
</protein>
<evidence type="ECO:0000313" key="9">
    <source>
        <dbReference type="EMBL" id="MBK1839683.1"/>
    </source>
</evidence>
<evidence type="ECO:0000256" key="1">
    <source>
        <dbReference type="ARBA" id="ARBA00004308"/>
    </source>
</evidence>
<evidence type="ECO:0000259" key="8">
    <source>
        <dbReference type="SMART" id="SM00062"/>
    </source>
</evidence>
<dbReference type="Pfam" id="PF13379">
    <property type="entry name" value="NMT1_2"/>
    <property type="match status" value="1"/>
</dbReference>
<keyword evidence="6" id="KW-0472">Membrane</keyword>
<keyword evidence="4" id="KW-1003">Cell membrane</keyword>
<accession>A0ABS1F8D9</accession>
<dbReference type="PANTHER" id="PTHR30024:SF42">
    <property type="entry name" value="ALIPHATIC SULFONATES-BINDING PROTEIN-RELATED"/>
    <property type="match status" value="1"/>
</dbReference>